<proteinExistence type="predicted"/>
<dbReference type="Proteomes" id="UP000181790">
    <property type="component" value="Unassembled WGS sequence"/>
</dbReference>
<name>A0A1S2VNW4_9BACT</name>
<accession>A0A1S2VNW4</accession>
<sequence>MTRYLTALIVLLLTASCFTVRAQDPSLRLWTGIQVEKKVLKKITIQATAQARFIENVSDLGSYIGELGAAYKLNKHWEVAGYYRFIGKRNWKPNREVYVNEQMHRFYADLSYQHKIGIIRFENRLRYQNQFTDVTREQANRDYLRNKAEVSLPNKSRFTPGISADLFYGFGLGFDVIRYRANLDIKLNKHNTITVYGFTEQELIETPDPTYTLGITYKLKL</sequence>
<keyword evidence="4" id="KW-1185">Reference proteome</keyword>
<dbReference type="Gene3D" id="2.40.160.40">
    <property type="entry name" value="monomeric porin ompg"/>
    <property type="match status" value="1"/>
</dbReference>
<protein>
    <recommendedName>
        <fullName evidence="5">DUF2490 domain-containing protein</fullName>
    </recommendedName>
</protein>
<evidence type="ECO:0000313" key="4">
    <source>
        <dbReference type="Proteomes" id="UP000181790"/>
    </source>
</evidence>
<dbReference type="OrthoDB" id="948488at2"/>
<feature type="chain" id="PRO_5010211585" description="DUF2490 domain-containing protein" evidence="2">
    <location>
        <begin position="23"/>
        <end position="221"/>
    </location>
</feature>
<dbReference type="PROSITE" id="PS51257">
    <property type="entry name" value="PROKAR_LIPOPROTEIN"/>
    <property type="match status" value="1"/>
</dbReference>
<dbReference type="InterPro" id="IPR053713">
    <property type="entry name" value="Bact_OM_Channel_sf"/>
</dbReference>
<gene>
    <name evidence="3" type="ORF">BLX24_10950</name>
</gene>
<evidence type="ECO:0000256" key="2">
    <source>
        <dbReference type="SAM" id="SignalP"/>
    </source>
</evidence>
<comment type="caution">
    <text evidence="3">The sequence shown here is derived from an EMBL/GenBank/DDBJ whole genome shotgun (WGS) entry which is preliminary data.</text>
</comment>
<reference evidence="3 4" key="1">
    <citation type="submission" date="2016-10" db="EMBL/GenBank/DDBJ databases">
        <title>Arsenicibacter rosenii gen. nov., sp. nov., an efficient arsenic-methylating bacterium isolated from an arsenic-contaminated paddy soil.</title>
        <authorList>
            <person name="Huang K."/>
        </authorList>
    </citation>
    <scope>NUCLEOTIDE SEQUENCE [LARGE SCALE GENOMIC DNA]</scope>
    <source>
        <strain evidence="3 4">SM-1</strain>
    </source>
</reference>
<keyword evidence="1 2" id="KW-0732">Signal</keyword>
<evidence type="ECO:0008006" key="5">
    <source>
        <dbReference type="Google" id="ProtNLM"/>
    </source>
</evidence>
<dbReference type="Pfam" id="PF10677">
    <property type="entry name" value="DUF2490"/>
    <property type="match status" value="1"/>
</dbReference>
<evidence type="ECO:0000313" key="3">
    <source>
        <dbReference type="EMBL" id="OIN59478.1"/>
    </source>
</evidence>
<evidence type="ECO:0000256" key="1">
    <source>
        <dbReference type="ARBA" id="ARBA00022729"/>
    </source>
</evidence>
<organism evidence="3 4">
    <name type="scientific">Arsenicibacter rosenii</name>
    <dbReference type="NCBI Taxonomy" id="1750698"/>
    <lineage>
        <taxon>Bacteria</taxon>
        <taxon>Pseudomonadati</taxon>
        <taxon>Bacteroidota</taxon>
        <taxon>Cytophagia</taxon>
        <taxon>Cytophagales</taxon>
        <taxon>Spirosomataceae</taxon>
        <taxon>Arsenicibacter</taxon>
    </lineage>
</organism>
<dbReference type="RefSeq" id="WP_071503161.1">
    <property type="nucleotide sequence ID" value="NZ_MORL01000004.1"/>
</dbReference>
<dbReference type="AlphaFoldDB" id="A0A1S2VNW4"/>
<dbReference type="InterPro" id="IPR019619">
    <property type="entry name" value="DUF2490"/>
</dbReference>
<feature type="signal peptide" evidence="2">
    <location>
        <begin position="1"/>
        <end position="22"/>
    </location>
</feature>
<dbReference type="EMBL" id="MORL01000004">
    <property type="protein sequence ID" value="OIN59478.1"/>
    <property type="molecule type" value="Genomic_DNA"/>
</dbReference>